<proteinExistence type="predicted"/>
<dbReference type="PANTHER" id="PTHR33240">
    <property type="entry name" value="OS08G0508500 PROTEIN"/>
    <property type="match status" value="1"/>
</dbReference>
<dbReference type="Gene3D" id="2.40.70.10">
    <property type="entry name" value="Acid Proteases"/>
    <property type="match status" value="1"/>
</dbReference>
<dbReference type="InterPro" id="IPR021109">
    <property type="entry name" value="Peptidase_aspartic_dom_sf"/>
</dbReference>
<dbReference type="Proteomes" id="UP000266723">
    <property type="component" value="Unassembled WGS sequence"/>
</dbReference>
<feature type="compositionally biased region" description="Basic and acidic residues" evidence="1">
    <location>
        <begin position="99"/>
        <end position="109"/>
    </location>
</feature>
<sequence>MTEEEEAIFWDEQEELAEEQTQNLPANANKVENLLARGHLTVNCKVLGARLAAKLLAGELAEMSSVKDLVRGSDRPLRNDKALENSLQGNQSGEKRRRWHDEKDNDNSRRKVNMIIRGSHDFPKRAITFDKDEPSGIDQPHCNPLVIDLVIRDLEVTRVLIDNGSTVNVIFRDTLKRTNVELGEVVPSPRPLTGFEGTTSMTIGSIKLPVAAKEFTKIVDFAVIDHPAIYNVIMGTPWLNAMKAVTSTYHLGIKFRTHNGITAIWGCQTQSRHCFLAEDSEIQTGEANSSTN</sequence>
<evidence type="ECO:0000313" key="2">
    <source>
        <dbReference type="EMBL" id="KAF3608470.1"/>
    </source>
</evidence>
<dbReference type="PANTHER" id="PTHR33240:SF8">
    <property type="entry name" value="OS03G0439900 PROTEIN"/>
    <property type="match status" value="1"/>
</dbReference>
<keyword evidence="3" id="KW-1185">Reference proteome</keyword>
<comment type="caution">
    <text evidence="2">The sequence shown here is derived from an EMBL/GenBank/DDBJ whole genome shotgun (WGS) entry which is preliminary data.</text>
</comment>
<evidence type="ECO:0000313" key="3">
    <source>
        <dbReference type="Proteomes" id="UP000266723"/>
    </source>
</evidence>
<dbReference type="EMBL" id="QGKV02000297">
    <property type="protein sequence ID" value="KAF3608470.1"/>
    <property type="molecule type" value="Genomic_DNA"/>
</dbReference>
<dbReference type="CDD" id="cd00303">
    <property type="entry name" value="retropepsin_like"/>
    <property type="match status" value="1"/>
</dbReference>
<organism evidence="2 3">
    <name type="scientific">Brassica cretica</name>
    <name type="common">Mustard</name>
    <dbReference type="NCBI Taxonomy" id="69181"/>
    <lineage>
        <taxon>Eukaryota</taxon>
        <taxon>Viridiplantae</taxon>
        <taxon>Streptophyta</taxon>
        <taxon>Embryophyta</taxon>
        <taxon>Tracheophyta</taxon>
        <taxon>Spermatophyta</taxon>
        <taxon>Magnoliopsida</taxon>
        <taxon>eudicotyledons</taxon>
        <taxon>Gunneridae</taxon>
        <taxon>Pentapetalae</taxon>
        <taxon>rosids</taxon>
        <taxon>malvids</taxon>
        <taxon>Brassicales</taxon>
        <taxon>Brassicaceae</taxon>
        <taxon>Brassiceae</taxon>
        <taxon>Brassica</taxon>
    </lineage>
</organism>
<accession>A0ABQ7EZC3</accession>
<reference evidence="2 3" key="1">
    <citation type="journal article" date="2020" name="BMC Genomics">
        <title>Intraspecific diversification of the crop wild relative Brassica cretica Lam. using demographic model selection.</title>
        <authorList>
            <person name="Kioukis A."/>
            <person name="Michalopoulou V.A."/>
            <person name="Briers L."/>
            <person name="Pirintsos S."/>
            <person name="Studholme D.J."/>
            <person name="Pavlidis P."/>
            <person name="Sarris P.F."/>
        </authorList>
    </citation>
    <scope>NUCLEOTIDE SEQUENCE [LARGE SCALE GENOMIC DNA]</scope>
    <source>
        <strain evidence="3">cv. PFS-1207/04</strain>
    </source>
</reference>
<gene>
    <name evidence="2" type="ORF">DY000_02049346</name>
</gene>
<name>A0ABQ7EZC3_BRACR</name>
<evidence type="ECO:0008006" key="4">
    <source>
        <dbReference type="Google" id="ProtNLM"/>
    </source>
</evidence>
<feature type="region of interest" description="Disordered" evidence="1">
    <location>
        <begin position="77"/>
        <end position="112"/>
    </location>
</feature>
<protein>
    <recommendedName>
        <fullName evidence="4">Aspartic peptidase DDI1-type domain-containing protein</fullName>
    </recommendedName>
</protein>
<evidence type="ECO:0000256" key="1">
    <source>
        <dbReference type="SAM" id="MobiDB-lite"/>
    </source>
</evidence>